<dbReference type="EMBL" id="BTSX01000001">
    <property type="protein sequence ID" value="GMS78974.1"/>
    <property type="molecule type" value="Genomic_DNA"/>
</dbReference>
<organism evidence="2 3">
    <name type="scientific">Pristionchus entomophagus</name>
    <dbReference type="NCBI Taxonomy" id="358040"/>
    <lineage>
        <taxon>Eukaryota</taxon>
        <taxon>Metazoa</taxon>
        <taxon>Ecdysozoa</taxon>
        <taxon>Nematoda</taxon>
        <taxon>Chromadorea</taxon>
        <taxon>Rhabditida</taxon>
        <taxon>Rhabditina</taxon>
        <taxon>Diplogasteromorpha</taxon>
        <taxon>Diplogasteroidea</taxon>
        <taxon>Neodiplogasteridae</taxon>
        <taxon>Pristionchus</taxon>
    </lineage>
</organism>
<proteinExistence type="predicted"/>
<feature type="non-terminal residue" evidence="2">
    <location>
        <position position="1"/>
    </location>
</feature>
<sequence length="137" mass="15524">YRVKYFIDYDGSNTVYEIDPVPVPPMDLQLFNESSSTSSNVQIWCNSLIVAIGERYWTVENELLGKAILPLEKVDSRMKIEDELRTMYRKRADGGSDDGIIWSIIAVKIPEAIERRPEPENTPSPHPSLDSSLPPSL</sequence>
<dbReference type="Proteomes" id="UP001432027">
    <property type="component" value="Unassembled WGS sequence"/>
</dbReference>
<dbReference type="AlphaFoldDB" id="A0AAV5SCA4"/>
<accession>A0AAV5SCA4</accession>
<keyword evidence="3" id="KW-1185">Reference proteome</keyword>
<feature type="region of interest" description="Disordered" evidence="1">
    <location>
        <begin position="113"/>
        <end position="137"/>
    </location>
</feature>
<protein>
    <submittedName>
        <fullName evidence="2">Uncharacterized protein</fullName>
    </submittedName>
</protein>
<reference evidence="2" key="1">
    <citation type="submission" date="2023-10" db="EMBL/GenBank/DDBJ databases">
        <title>Genome assembly of Pristionchus species.</title>
        <authorList>
            <person name="Yoshida K."/>
            <person name="Sommer R.J."/>
        </authorList>
    </citation>
    <scope>NUCLEOTIDE SEQUENCE</scope>
    <source>
        <strain evidence="2">RS0144</strain>
    </source>
</reference>
<feature type="non-terminal residue" evidence="2">
    <location>
        <position position="137"/>
    </location>
</feature>
<gene>
    <name evidence="2" type="ORF">PENTCL1PPCAC_1149</name>
</gene>
<evidence type="ECO:0000313" key="2">
    <source>
        <dbReference type="EMBL" id="GMS78974.1"/>
    </source>
</evidence>
<evidence type="ECO:0000313" key="3">
    <source>
        <dbReference type="Proteomes" id="UP001432027"/>
    </source>
</evidence>
<feature type="compositionally biased region" description="Low complexity" evidence="1">
    <location>
        <begin position="127"/>
        <end position="137"/>
    </location>
</feature>
<evidence type="ECO:0000256" key="1">
    <source>
        <dbReference type="SAM" id="MobiDB-lite"/>
    </source>
</evidence>
<name>A0AAV5SCA4_9BILA</name>
<comment type="caution">
    <text evidence="2">The sequence shown here is derived from an EMBL/GenBank/DDBJ whole genome shotgun (WGS) entry which is preliminary data.</text>
</comment>